<evidence type="ECO:0000256" key="4">
    <source>
        <dbReference type="ARBA" id="ARBA00022833"/>
    </source>
</evidence>
<dbReference type="GO" id="GO:0003677">
    <property type="term" value="F:DNA binding"/>
    <property type="evidence" value="ECO:0007669"/>
    <property type="project" value="UniProtKB-KW"/>
</dbReference>
<accession>A0A3P8AXV0</accession>
<dbReference type="EMBL" id="UZAH01031394">
    <property type="protein sequence ID" value="VDP15251.1"/>
    <property type="molecule type" value="Genomic_DNA"/>
</dbReference>
<reference evidence="7 8" key="1">
    <citation type="submission" date="2018-11" db="EMBL/GenBank/DDBJ databases">
        <authorList>
            <consortium name="Pathogen Informatics"/>
        </authorList>
    </citation>
    <scope>NUCLEOTIDE SEQUENCE [LARGE SCALE GENOMIC DNA]</scope>
</reference>
<comment type="similarity">
    <text evidence="1">Belongs to the replication factor A protein 1 family.</text>
</comment>
<evidence type="ECO:0000259" key="6">
    <source>
        <dbReference type="Pfam" id="PF16900"/>
    </source>
</evidence>
<dbReference type="OrthoDB" id="1751331at2759"/>
<reference evidence="9" key="2">
    <citation type="submission" date="2019-09" db="UniProtKB">
        <authorList>
            <consortium name="WormBaseParasite"/>
        </authorList>
    </citation>
    <scope>IDENTIFICATION</scope>
</reference>
<evidence type="ECO:0000256" key="1">
    <source>
        <dbReference type="ARBA" id="ARBA00005690"/>
    </source>
</evidence>
<protein>
    <submittedName>
        <fullName evidence="9">REPA_OB_2 domain-containing protein</fullName>
    </submittedName>
</protein>
<gene>
    <name evidence="7" type="ORF">HPBE_LOCUS19478</name>
</gene>
<dbReference type="FunFam" id="2.40.50.140:FF:000041">
    <property type="entry name" value="Replication protein A subunit"/>
    <property type="match status" value="1"/>
</dbReference>
<dbReference type="Proteomes" id="UP000050761">
    <property type="component" value="Unassembled WGS sequence"/>
</dbReference>
<sequence>MIFHLLKLESKLVILEVARPTAPRRQAQSFGSGNVTPISMITPYISKWRICGLCTAKDELKTTKARSGAGDMKVRLVPVLSSRCNFLCIISALQVFSFELTDKDGASIRITGFNDAAERAYSIIQTDCSYYIAGGTVKQSNKRFNTTGHDYELSINANTEIAPCHDQIPKPALVLKICPLQNIPSHKDEAVDILAVFISKQGRDCVKRDLQLIDQTGTVVQFTLWGDQAETFEDHALGQVISIKGALVKEWNGM</sequence>
<dbReference type="GO" id="GO:0008270">
    <property type="term" value="F:zinc ion binding"/>
    <property type="evidence" value="ECO:0007669"/>
    <property type="project" value="UniProtKB-KW"/>
</dbReference>
<dbReference type="InterPro" id="IPR012340">
    <property type="entry name" value="NA-bd_OB-fold"/>
</dbReference>
<keyword evidence="5" id="KW-0238">DNA-binding</keyword>
<name>A0A183GBJ4_HELPZ</name>
<evidence type="ECO:0000313" key="9">
    <source>
        <dbReference type="WBParaSite" id="HPBE_0001947901-mRNA-1"/>
    </source>
</evidence>
<dbReference type="SUPFAM" id="SSF50249">
    <property type="entry name" value="Nucleic acid-binding proteins"/>
    <property type="match status" value="2"/>
</dbReference>
<dbReference type="WBParaSite" id="HPBE_0001947901-mRNA-1">
    <property type="protein sequence ID" value="HPBE_0001947901-mRNA-1"/>
    <property type="gene ID" value="HPBE_0001947901"/>
</dbReference>
<keyword evidence="2" id="KW-0479">Metal-binding</keyword>
<feature type="domain" description="Replication protein A OB" evidence="6">
    <location>
        <begin position="196"/>
        <end position="253"/>
    </location>
</feature>
<dbReference type="InterPro" id="IPR031657">
    <property type="entry name" value="REPA_OB_2"/>
</dbReference>
<evidence type="ECO:0000256" key="5">
    <source>
        <dbReference type="ARBA" id="ARBA00023125"/>
    </source>
</evidence>
<keyword evidence="8" id="KW-1185">Reference proteome</keyword>
<accession>A0A183GBJ4</accession>
<evidence type="ECO:0000313" key="7">
    <source>
        <dbReference type="EMBL" id="VDP15251.1"/>
    </source>
</evidence>
<dbReference type="Pfam" id="PF16900">
    <property type="entry name" value="REPA_OB_2"/>
    <property type="match status" value="1"/>
</dbReference>
<dbReference type="Gene3D" id="2.40.50.140">
    <property type="entry name" value="Nucleic acid-binding proteins"/>
    <property type="match status" value="2"/>
</dbReference>
<organism evidence="8 9">
    <name type="scientific">Heligmosomoides polygyrus</name>
    <name type="common">Parasitic roundworm</name>
    <dbReference type="NCBI Taxonomy" id="6339"/>
    <lineage>
        <taxon>Eukaryota</taxon>
        <taxon>Metazoa</taxon>
        <taxon>Ecdysozoa</taxon>
        <taxon>Nematoda</taxon>
        <taxon>Chromadorea</taxon>
        <taxon>Rhabditida</taxon>
        <taxon>Rhabditina</taxon>
        <taxon>Rhabditomorpha</taxon>
        <taxon>Strongyloidea</taxon>
        <taxon>Heligmosomidae</taxon>
        <taxon>Heligmosomoides</taxon>
    </lineage>
</organism>
<evidence type="ECO:0000313" key="8">
    <source>
        <dbReference type="Proteomes" id="UP000050761"/>
    </source>
</evidence>
<keyword evidence="3" id="KW-0863">Zinc-finger</keyword>
<proteinExistence type="inferred from homology"/>
<evidence type="ECO:0000256" key="2">
    <source>
        <dbReference type="ARBA" id="ARBA00022723"/>
    </source>
</evidence>
<dbReference type="AlphaFoldDB" id="A0A183GBJ4"/>
<keyword evidence="4" id="KW-0862">Zinc</keyword>
<evidence type="ECO:0000256" key="3">
    <source>
        <dbReference type="ARBA" id="ARBA00022771"/>
    </source>
</evidence>
<dbReference type="CDD" id="cd04474">
    <property type="entry name" value="RPA1_DBD_A"/>
    <property type="match status" value="1"/>
</dbReference>